<dbReference type="InterPro" id="IPR011042">
    <property type="entry name" value="6-blade_b-propeller_TolB-like"/>
</dbReference>
<dbReference type="Gene3D" id="2.120.10.30">
    <property type="entry name" value="TolB, C-terminal domain"/>
    <property type="match status" value="1"/>
</dbReference>
<dbReference type="InterPro" id="IPR012938">
    <property type="entry name" value="Glc/Sorbosone_DH"/>
</dbReference>
<protein>
    <recommendedName>
        <fullName evidence="1">Glucose/Sorbosone dehydrogenase domain-containing protein</fullName>
    </recommendedName>
</protein>
<gene>
    <name evidence="2" type="ORF">QY95_02771</name>
</gene>
<reference evidence="2" key="1">
    <citation type="submission" date="2015-02" db="EMBL/GenBank/DDBJ databases">
        <title>Genome Assembly of Bacillaceae bacterium MTCC 8252.</title>
        <authorList>
            <person name="Verma A."/>
            <person name="Khatri I."/>
            <person name="Mual P."/>
            <person name="Subramanian S."/>
            <person name="Krishnamurthi S."/>
        </authorList>
    </citation>
    <scope>NUCLEOTIDE SEQUENCE [LARGE SCALE GENOMIC DNA]</scope>
    <source>
        <strain evidence="2">MTCC 8252</strain>
    </source>
</reference>
<comment type="caution">
    <text evidence="2">The sequence shown here is derived from an EMBL/GenBank/DDBJ whole genome shotgun (WGS) entry which is preliminary data.</text>
</comment>
<feature type="domain" description="Glucose/Sorbosone dehydrogenase" evidence="1">
    <location>
        <begin position="46"/>
        <end position="337"/>
    </location>
</feature>
<dbReference type="STRING" id="1221996.QY95_02771"/>
<evidence type="ECO:0000259" key="1">
    <source>
        <dbReference type="Pfam" id="PF07995"/>
    </source>
</evidence>
<evidence type="ECO:0000313" key="3">
    <source>
        <dbReference type="Proteomes" id="UP000031563"/>
    </source>
</evidence>
<proteinExistence type="predicted"/>
<dbReference type="Proteomes" id="UP000031563">
    <property type="component" value="Unassembled WGS sequence"/>
</dbReference>
<dbReference type="PROSITE" id="PS51257">
    <property type="entry name" value="PROKAR_LIPOPROTEIN"/>
    <property type="match status" value="1"/>
</dbReference>
<dbReference type="Pfam" id="PF07995">
    <property type="entry name" value="GSDH"/>
    <property type="match status" value="1"/>
</dbReference>
<dbReference type="AlphaFoldDB" id="A0A0F5HWK5"/>
<keyword evidence="3" id="KW-1185">Reference proteome</keyword>
<dbReference type="SUPFAM" id="SSF50952">
    <property type="entry name" value="Soluble quinoprotein glucose dehydrogenase"/>
    <property type="match status" value="1"/>
</dbReference>
<dbReference type="EMBL" id="JWIR02000051">
    <property type="protein sequence ID" value="KKB37661.1"/>
    <property type="molecule type" value="Genomic_DNA"/>
</dbReference>
<accession>A0A0F5HWK5</accession>
<organism evidence="2 3">
    <name type="scientific">Bacillus thermotolerans</name>
    <name type="common">Quasibacillus thermotolerans</name>
    <dbReference type="NCBI Taxonomy" id="1221996"/>
    <lineage>
        <taxon>Bacteria</taxon>
        <taxon>Bacillati</taxon>
        <taxon>Bacillota</taxon>
        <taxon>Bacilli</taxon>
        <taxon>Bacillales</taxon>
        <taxon>Bacillaceae</taxon>
        <taxon>Bacillus</taxon>
    </lineage>
</organism>
<dbReference type="RefSeq" id="WP_040047734.1">
    <property type="nucleotide sequence ID" value="NZ_JWIR02000051.1"/>
</dbReference>
<dbReference type="PANTHER" id="PTHR19328:SF13">
    <property type="entry name" value="HIPL1 PROTEIN"/>
    <property type="match status" value="1"/>
</dbReference>
<sequence length="356" mass="39976">MKKWMFVACILLAGCTSTKERPPQEEAVSTDTEPVQSEEVIATQMQIPWNITKASDRFIISQRGGSIVLIGPDDTKEETRLHLKQEIAHEGEGGLLGFVLDPDFSKNRLAYVYHTYNEESRIQNRIIQVRYEGDGWHEIKELLSGIPGGSIHNGGRLAIGPDNKLYATAGDAGEARTAQEPEVLSGKILRMNLDGSIPEDNPFSQSYVYTLGHRNPQGMAWDERGRMYAAEHGQRAHDEINLIEPGRNYGWPIIEGDEQQEGMEIPLFHSGEETWAPSGMDYQDGKLFVAALRGEKLLVFDLKHQTEEVFYSGAGRLRDVYIDDNSLYVITNNTDGRGNPSEEDDRLIRLPLSRSE</sequence>
<evidence type="ECO:0000313" key="2">
    <source>
        <dbReference type="EMBL" id="KKB37661.1"/>
    </source>
</evidence>
<dbReference type="OrthoDB" id="9770043at2"/>
<dbReference type="InterPro" id="IPR011041">
    <property type="entry name" value="Quinoprot_gluc/sorb_DH_b-prop"/>
</dbReference>
<name>A0A0F5HWK5_BACTR</name>
<dbReference type="PANTHER" id="PTHR19328">
    <property type="entry name" value="HEDGEHOG-INTERACTING PROTEIN"/>
    <property type="match status" value="1"/>
</dbReference>